<evidence type="ECO:0000256" key="2">
    <source>
        <dbReference type="ARBA" id="ARBA00022777"/>
    </source>
</evidence>
<keyword evidence="5" id="KW-1185">Reference proteome</keyword>
<evidence type="ECO:0000256" key="1">
    <source>
        <dbReference type="ARBA" id="ARBA00022679"/>
    </source>
</evidence>
<proteinExistence type="predicted"/>
<dbReference type="PIRSF" id="PIRSF028756">
    <property type="entry name" value="PPK2_prd"/>
    <property type="match status" value="1"/>
</dbReference>
<dbReference type="Gene3D" id="3.40.50.300">
    <property type="entry name" value="P-loop containing nucleotide triphosphate hydrolases"/>
    <property type="match status" value="1"/>
</dbReference>
<dbReference type="InterPro" id="IPR027417">
    <property type="entry name" value="P-loop_NTPase"/>
</dbReference>
<dbReference type="NCBIfam" id="TIGR03709">
    <property type="entry name" value="PPK2_rel_1"/>
    <property type="match status" value="1"/>
</dbReference>
<keyword evidence="2" id="KW-0418">Kinase</keyword>
<dbReference type="PANTHER" id="PTHR34383:SF3">
    <property type="entry name" value="POLYPHOSPHATE:AMP PHOSPHOTRANSFERASE"/>
    <property type="match status" value="1"/>
</dbReference>
<dbReference type="GO" id="GO:0008976">
    <property type="term" value="F:polyphosphate kinase activity"/>
    <property type="evidence" value="ECO:0007669"/>
    <property type="project" value="InterPro"/>
</dbReference>
<evidence type="ECO:0000259" key="3">
    <source>
        <dbReference type="Pfam" id="PF03976"/>
    </source>
</evidence>
<dbReference type="PANTHER" id="PTHR34383">
    <property type="entry name" value="POLYPHOSPHATE:AMP PHOSPHOTRANSFERASE-RELATED"/>
    <property type="match status" value="1"/>
</dbReference>
<dbReference type="Pfam" id="PF03976">
    <property type="entry name" value="PPK2"/>
    <property type="match status" value="1"/>
</dbReference>
<keyword evidence="1" id="KW-0808">Transferase</keyword>
<reference evidence="4 5" key="1">
    <citation type="submission" date="2017-06" db="EMBL/GenBank/DDBJ databases">
        <title>Genome sequencing of cyanobaciteial culture collection at National Institute for Environmental Studies (NIES).</title>
        <authorList>
            <person name="Hirose Y."/>
            <person name="Shimura Y."/>
            <person name="Fujisawa T."/>
            <person name="Nakamura Y."/>
            <person name="Kawachi M."/>
        </authorList>
    </citation>
    <scope>NUCLEOTIDE SEQUENCE [LARGE SCALE GENOMIC DNA]</scope>
    <source>
        <strain evidence="4 5">NIES-21</strain>
    </source>
</reference>
<dbReference type="InterPro" id="IPR016898">
    <property type="entry name" value="Polyphosphate_phosphotransfera"/>
</dbReference>
<dbReference type="GO" id="GO:0006797">
    <property type="term" value="P:polyphosphate metabolic process"/>
    <property type="evidence" value="ECO:0007669"/>
    <property type="project" value="InterPro"/>
</dbReference>
<dbReference type="AlphaFoldDB" id="A0A1Z4GCX8"/>
<evidence type="ECO:0000313" key="5">
    <source>
        <dbReference type="Proteomes" id="UP000218287"/>
    </source>
</evidence>
<dbReference type="Proteomes" id="UP000218287">
    <property type="component" value="Chromosome"/>
</dbReference>
<dbReference type="InterPro" id="IPR022300">
    <property type="entry name" value="PPK2-rel_1"/>
</dbReference>
<name>A0A1Z4GCX8_9CYAN</name>
<evidence type="ECO:0000313" key="4">
    <source>
        <dbReference type="EMBL" id="BAY15371.1"/>
    </source>
</evidence>
<organism evidence="4 5">
    <name type="scientific">Anabaenopsis circularis NIES-21</name>
    <dbReference type="NCBI Taxonomy" id="1085406"/>
    <lineage>
        <taxon>Bacteria</taxon>
        <taxon>Bacillati</taxon>
        <taxon>Cyanobacteriota</taxon>
        <taxon>Cyanophyceae</taxon>
        <taxon>Nostocales</taxon>
        <taxon>Nodulariaceae</taxon>
        <taxon>Anabaenopsis</taxon>
    </lineage>
</organism>
<dbReference type="InterPro" id="IPR022488">
    <property type="entry name" value="PPK2-related"/>
</dbReference>
<gene>
    <name evidence="4" type="ORF">NIES21_11880</name>
</gene>
<dbReference type="SUPFAM" id="SSF52540">
    <property type="entry name" value="P-loop containing nucleoside triphosphate hydrolases"/>
    <property type="match status" value="1"/>
</dbReference>
<accession>A0A1Z4GCX8</accession>
<dbReference type="EMBL" id="AP018174">
    <property type="protein sequence ID" value="BAY15371.1"/>
    <property type="molecule type" value="Genomic_DNA"/>
</dbReference>
<protein>
    <recommendedName>
        <fullName evidence="3">Polyphosphate kinase-2-related domain-containing protein</fullName>
    </recommendedName>
</protein>
<sequence>MNHDAFIVPPAAKISLLNNYDPAYTANYHDRNDAALKLKSDIERLAKYQDTLYAQNSYALLIIFQAMDAAGKDSTIKHVMSGINPQGCQVFSFKSPSHEELDHDYLWRTMKALPERGRIGIFNRSYYEEVLVVRVHPEILQKQQLPHLPKGNKIWQQRFEEINNFEKYLVDNGIIVLKFFLNVSKSEQKKRFLARIDAPEKNWKFSANDVRERAFWSDYMAAYEDVFQHTSTKHAPWYIIPADRKWFMRMVVADVICSKLESLKLKYPTVSEEDKQQLLQAKYALEQEE</sequence>
<dbReference type="OrthoDB" id="9775224at2"/>
<feature type="domain" description="Polyphosphate kinase-2-related" evidence="3">
    <location>
        <begin position="32"/>
        <end position="262"/>
    </location>
</feature>